<dbReference type="AlphaFoldDB" id="A0A0J9EFN6"/>
<evidence type="ECO:0000313" key="6">
    <source>
        <dbReference type="EMBL" id="KMW60494.1"/>
    </source>
</evidence>
<keyword evidence="2" id="KW-0805">Transcription regulation</keyword>
<dbReference type="InterPro" id="IPR036388">
    <property type="entry name" value="WH-like_DNA-bd_sf"/>
</dbReference>
<dbReference type="STRING" id="1675527.AIOL_000650"/>
<dbReference type="FunFam" id="1.10.10.10:FF:000001">
    <property type="entry name" value="LysR family transcriptional regulator"/>
    <property type="match status" value="1"/>
</dbReference>
<dbReference type="PRINTS" id="PR00039">
    <property type="entry name" value="HTHLYSR"/>
</dbReference>
<dbReference type="PANTHER" id="PTHR30419:SF31">
    <property type="entry name" value="BLR3139 PROTEIN"/>
    <property type="match status" value="1"/>
</dbReference>
<accession>A0A0J9EFN6</accession>
<gene>
    <name evidence="6" type="ORF">AIOL_000650</name>
</gene>
<dbReference type="GO" id="GO:0005829">
    <property type="term" value="C:cytosol"/>
    <property type="evidence" value="ECO:0007669"/>
    <property type="project" value="TreeGrafter"/>
</dbReference>
<keyword evidence="3" id="KW-0238">DNA-binding</keyword>
<dbReference type="PROSITE" id="PS50931">
    <property type="entry name" value="HTH_LYSR"/>
    <property type="match status" value="1"/>
</dbReference>
<dbReference type="Pfam" id="PF03466">
    <property type="entry name" value="LysR_substrate"/>
    <property type="match status" value="1"/>
</dbReference>
<sequence length="293" mass="31656">MYDLRDLEFLSALARYKHFAKAAAACGVSQPAFSMRIRGLEERLGFSIVRRGNRYQGMTPEGEAILRHARKILDEMRALEQDVLAAKGQVTGTLVFGVIPTAAAFAARLAILLHQAYPGVLARIETASSLEIQQRLEDGTLDAGLTYSDAVVGDLAQAIPLYEERYFLLTPDHLVAAGRQQITWAEAAEMPLTLLEPRMQNRRIIDLVFEEIGAVAQVIAEASAMSICVSMVREGLAATVVPEILLDSLGPLEGTEALALTEPVLAKSISFVSAARGPGLATVEALRDIVDAL</sequence>
<organism evidence="6 7">
    <name type="scientific">Candidatus Rhodobacter oscarellae</name>
    <dbReference type="NCBI Taxonomy" id="1675527"/>
    <lineage>
        <taxon>Bacteria</taxon>
        <taxon>Pseudomonadati</taxon>
        <taxon>Pseudomonadota</taxon>
        <taxon>Alphaproteobacteria</taxon>
        <taxon>Rhodobacterales</taxon>
        <taxon>Rhodobacter group</taxon>
        <taxon>Rhodobacter</taxon>
    </lineage>
</organism>
<evidence type="ECO:0000256" key="4">
    <source>
        <dbReference type="ARBA" id="ARBA00023163"/>
    </source>
</evidence>
<dbReference type="InterPro" id="IPR005119">
    <property type="entry name" value="LysR_subst-bd"/>
</dbReference>
<evidence type="ECO:0000259" key="5">
    <source>
        <dbReference type="PROSITE" id="PS50931"/>
    </source>
</evidence>
<reference evidence="6 7" key="1">
    <citation type="submission" date="2015-06" db="EMBL/GenBank/DDBJ databases">
        <title>Draft genome sequence of an Alphaproteobacteria species associated to the Mediterranean sponge Oscarella lobularis.</title>
        <authorList>
            <person name="Jourda C."/>
            <person name="Santini S."/>
            <person name="Claverie J.-M."/>
        </authorList>
    </citation>
    <scope>NUCLEOTIDE SEQUENCE [LARGE SCALE GENOMIC DNA]</scope>
    <source>
        <strain evidence="6">IGS</strain>
    </source>
</reference>
<dbReference type="EMBL" id="LFTY01000001">
    <property type="protein sequence ID" value="KMW60494.1"/>
    <property type="molecule type" value="Genomic_DNA"/>
</dbReference>
<dbReference type="Gene3D" id="1.10.10.10">
    <property type="entry name" value="Winged helix-like DNA-binding domain superfamily/Winged helix DNA-binding domain"/>
    <property type="match status" value="1"/>
</dbReference>
<dbReference type="Proteomes" id="UP000037178">
    <property type="component" value="Unassembled WGS sequence"/>
</dbReference>
<comment type="caution">
    <text evidence="6">The sequence shown here is derived from an EMBL/GenBank/DDBJ whole genome shotgun (WGS) entry which is preliminary data.</text>
</comment>
<evidence type="ECO:0000256" key="2">
    <source>
        <dbReference type="ARBA" id="ARBA00023015"/>
    </source>
</evidence>
<comment type="similarity">
    <text evidence="1">Belongs to the LysR transcriptional regulatory family.</text>
</comment>
<dbReference type="Pfam" id="PF00126">
    <property type="entry name" value="HTH_1"/>
    <property type="match status" value="1"/>
</dbReference>
<dbReference type="Gene3D" id="3.40.190.290">
    <property type="match status" value="1"/>
</dbReference>
<proteinExistence type="inferred from homology"/>
<evidence type="ECO:0000256" key="1">
    <source>
        <dbReference type="ARBA" id="ARBA00009437"/>
    </source>
</evidence>
<dbReference type="InterPro" id="IPR036390">
    <property type="entry name" value="WH_DNA-bd_sf"/>
</dbReference>
<dbReference type="PATRIC" id="fig|1675527.3.peg.711"/>
<keyword evidence="4" id="KW-0804">Transcription</keyword>
<dbReference type="CDD" id="cd05466">
    <property type="entry name" value="PBP2_LTTR_substrate"/>
    <property type="match status" value="1"/>
</dbReference>
<dbReference type="InterPro" id="IPR050950">
    <property type="entry name" value="HTH-type_LysR_regulators"/>
</dbReference>
<dbReference type="SUPFAM" id="SSF46785">
    <property type="entry name" value="Winged helix' DNA-binding domain"/>
    <property type="match status" value="1"/>
</dbReference>
<protein>
    <submittedName>
        <fullName evidence="6">Transcriptional regulator, LysR family</fullName>
    </submittedName>
</protein>
<evidence type="ECO:0000313" key="7">
    <source>
        <dbReference type="Proteomes" id="UP000037178"/>
    </source>
</evidence>
<dbReference type="PANTHER" id="PTHR30419">
    <property type="entry name" value="HTH-TYPE TRANSCRIPTIONAL REGULATOR YBHD"/>
    <property type="match status" value="1"/>
</dbReference>
<feature type="domain" description="HTH lysR-type" evidence="5">
    <location>
        <begin position="1"/>
        <end position="59"/>
    </location>
</feature>
<dbReference type="OrthoDB" id="9775392at2"/>
<dbReference type="GO" id="GO:0003700">
    <property type="term" value="F:DNA-binding transcription factor activity"/>
    <property type="evidence" value="ECO:0007669"/>
    <property type="project" value="InterPro"/>
</dbReference>
<dbReference type="GO" id="GO:0003677">
    <property type="term" value="F:DNA binding"/>
    <property type="evidence" value="ECO:0007669"/>
    <property type="project" value="UniProtKB-KW"/>
</dbReference>
<evidence type="ECO:0000256" key="3">
    <source>
        <dbReference type="ARBA" id="ARBA00023125"/>
    </source>
</evidence>
<keyword evidence="7" id="KW-1185">Reference proteome</keyword>
<dbReference type="RefSeq" id="WP_049641570.1">
    <property type="nucleotide sequence ID" value="NZ_LFTY01000001.1"/>
</dbReference>
<name>A0A0J9EFN6_9RHOB</name>
<dbReference type="SUPFAM" id="SSF53850">
    <property type="entry name" value="Periplasmic binding protein-like II"/>
    <property type="match status" value="1"/>
</dbReference>
<dbReference type="InterPro" id="IPR000847">
    <property type="entry name" value="LysR_HTH_N"/>
</dbReference>